<protein>
    <recommendedName>
        <fullName evidence="3">DUF1697 domain-containing protein</fullName>
    </recommendedName>
</protein>
<dbReference type="Pfam" id="PF08002">
    <property type="entry name" value="DUF1697"/>
    <property type="match status" value="1"/>
</dbReference>
<dbReference type="PIRSF" id="PIRSF008502">
    <property type="entry name" value="UCP008502"/>
    <property type="match status" value="1"/>
</dbReference>
<dbReference type="InterPro" id="IPR012545">
    <property type="entry name" value="DUF1697"/>
</dbReference>
<dbReference type="Gene3D" id="3.30.70.1280">
    <property type="entry name" value="SP0830-like domains"/>
    <property type="match status" value="1"/>
</dbReference>
<sequence length="171" mass="18158">MYTFVALLRAVNVGGTGKLPMNALRSMCEQAGFTNVRTYIQSGNVVFDTALPASAAKLELEARLKDYCGKLVGVVLRDGEQMRNILARNPFPYAPPAKVAVLFLDEAPAPDIVATAKGQADEEVVLGAMEVFVHYPSGMGRSKLRLSAASAGTARNLNTVAKLAAMLSGKN</sequence>
<dbReference type="PANTHER" id="PTHR36439:SF1">
    <property type="entry name" value="DUF1697 DOMAIN-CONTAINING PROTEIN"/>
    <property type="match status" value="1"/>
</dbReference>
<proteinExistence type="predicted"/>
<dbReference type="RefSeq" id="WP_126977217.1">
    <property type="nucleotide sequence ID" value="NZ_PQSP01000001.1"/>
</dbReference>
<dbReference type="SUPFAM" id="SSF160379">
    <property type="entry name" value="SP0830-like"/>
    <property type="match status" value="1"/>
</dbReference>
<dbReference type="Proteomes" id="UP000286947">
    <property type="component" value="Unassembled WGS sequence"/>
</dbReference>
<organism evidence="1 2">
    <name type="scientific">Saezia sanguinis</name>
    <dbReference type="NCBI Taxonomy" id="1965230"/>
    <lineage>
        <taxon>Bacteria</taxon>
        <taxon>Pseudomonadati</taxon>
        <taxon>Pseudomonadota</taxon>
        <taxon>Betaproteobacteria</taxon>
        <taxon>Burkholderiales</taxon>
        <taxon>Saeziaceae</taxon>
        <taxon>Saezia</taxon>
    </lineage>
</organism>
<dbReference type="AlphaFoldDB" id="A0A433SFY6"/>
<gene>
    <name evidence="1" type="ORF">CUZ56_00128</name>
</gene>
<dbReference type="PANTHER" id="PTHR36439">
    <property type="entry name" value="BLL4334 PROTEIN"/>
    <property type="match status" value="1"/>
</dbReference>
<evidence type="ECO:0000313" key="2">
    <source>
        <dbReference type="Proteomes" id="UP000286947"/>
    </source>
</evidence>
<evidence type="ECO:0000313" key="1">
    <source>
        <dbReference type="EMBL" id="RUS67653.1"/>
    </source>
</evidence>
<reference evidence="1 2" key="1">
    <citation type="submission" date="2018-01" db="EMBL/GenBank/DDBJ databases">
        <title>Saezia sanguinis gen. nov., sp. nov., in the order Burkholderiales isolated from human blood.</title>
        <authorList>
            <person name="Medina-Pascual M.J."/>
            <person name="Valdezate S."/>
            <person name="Monzon S."/>
            <person name="Cuesta I."/>
            <person name="Carrasco G."/>
            <person name="Villalon P."/>
            <person name="Saez-Nieto J.A."/>
        </authorList>
    </citation>
    <scope>NUCLEOTIDE SEQUENCE [LARGE SCALE GENOMIC DNA]</scope>
    <source>
        <strain evidence="1 2">CNM695-12</strain>
    </source>
</reference>
<comment type="caution">
    <text evidence="1">The sequence shown here is derived from an EMBL/GenBank/DDBJ whole genome shotgun (WGS) entry which is preliminary data.</text>
</comment>
<keyword evidence="2" id="KW-1185">Reference proteome</keyword>
<dbReference type="OrthoDB" id="9806494at2"/>
<name>A0A433SFY6_9BURK</name>
<dbReference type="EMBL" id="PQSP01000001">
    <property type="protein sequence ID" value="RUS67653.1"/>
    <property type="molecule type" value="Genomic_DNA"/>
</dbReference>
<accession>A0A433SFY6</accession>
<evidence type="ECO:0008006" key="3">
    <source>
        <dbReference type="Google" id="ProtNLM"/>
    </source>
</evidence>